<dbReference type="Proteomes" id="UP000321168">
    <property type="component" value="Unassembled WGS sequence"/>
</dbReference>
<dbReference type="RefSeq" id="WP_147014101.1">
    <property type="nucleotide sequence ID" value="NZ_VORB01000004.1"/>
</dbReference>
<name>A0A5C6V7Y0_9FLAO</name>
<keyword evidence="2" id="KW-1185">Reference proteome</keyword>
<dbReference type="Gene3D" id="3.40.1440.10">
    <property type="entry name" value="GIY-YIG endonuclease"/>
    <property type="match status" value="1"/>
</dbReference>
<accession>A0A5C6V7Y0</accession>
<proteinExistence type="predicted"/>
<comment type="caution">
    <text evidence="1">The sequence shown here is derived from an EMBL/GenBank/DDBJ whole genome shotgun (WGS) entry which is preliminary data.</text>
</comment>
<dbReference type="OrthoDB" id="9807770at2"/>
<protein>
    <submittedName>
        <fullName evidence="1">GIY-YIG nuclease family protein</fullName>
    </submittedName>
</protein>
<dbReference type="EMBL" id="VORB01000004">
    <property type="protein sequence ID" value="TXC81392.1"/>
    <property type="molecule type" value="Genomic_DNA"/>
</dbReference>
<dbReference type="AlphaFoldDB" id="A0A5C6V7Y0"/>
<gene>
    <name evidence="1" type="ORF">FRX97_05140</name>
</gene>
<organism evidence="1 2">
    <name type="scientific">Luteibaculum oceani</name>
    <dbReference type="NCBI Taxonomy" id="1294296"/>
    <lineage>
        <taxon>Bacteria</taxon>
        <taxon>Pseudomonadati</taxon>
        <taxon>Bacteroidota</taxon>
        <taxon>Flavobacteriia</taxon>
        <taxon>Flavobacteriales</taxon>
        <taxon>Luteibaculaceae</taxon>
        <taxon>Luteibaculum</taxon>
    </lineage>
</organism>
<evidence type="ECO:0000313" key="1">
    <source>
        <dbReference type="EMBL" id="TXC81392.1"/>
    </source>
</evidence>
<reference evidence="1 2" key="1">
    <citation type="submission" date="2019-08" db="EMBL/GenBank/DDBJ databases">
        <title>Genome of Luteibaculum oceani JCM 18817.</title>
        <authorList>
            <person name="Bowman J.P."/>
        </authorList>
    </citation>
    <scope>NUCLEOTIDE SEQUENCE [LARGE SCALE GENOMIC DNA]</scope>
    <source>
        <strain evidence="1 2">JCM 18817</strain>
    </source>
</reference>
<dbReference type="InterPro" id="IPR035901">
    <property type="entry name" value="GIY-YIG_endonuc_sf"/>
</dbReference>
<evidence type="ECO:0000313" key="2">
    <source>
        <dbReference type="Proteomes" id="UP000321168"/>
    </source>
</evidence>
<sequence>MRLIPQHYYVYIVSNYSRTVYHTSSSDNMRLLVYKFKRSIYNSAYERGQKTNQLMFYERFNTRKEAEERVKEIRNWDREKKEKLIKKINPQLLCINRVII</sequence>